<sequence>MKKKLHLRQRHNLRLQNSEQARNYLPEDQKKANENPREYHEVSFDLQKAFLYPKLSVPYRIKNTFSIKRMSQPDFISTERYKVLYKTCLDDLKVYVLDLSPKRRTPKLYGNIKLLPLYSATRALTEKKRKAITCLLSYIHPVFRKHFKNTKNW</sequence>
<protein>
    <submittedName>
        <fullName evidence="2">Uncharacterized protein</fullName>
    </submittedName>
</protein>
<dbReference type="Proteomes" id="UP000092460">
    <property type="component" value="Unassembled WGS sequence"/>
</dbReference>
<name>A0A1B0B871_9MUSC</name>
<proteinExistence type="predicted"/>
<dbReference type="AlphaFoldDB" id="A0A1B0B871"/>
<organism evidence="2 3">
    <name type="scientific">Glossina palpalis gambiensis</name>
    <dbReference type="NCBI Taxonomy" id="67801"/>
    <lineage>
        <taxon>Eukaryota</taxon>
        <taxon>Metazoa</taxon>
        <taxon>Ecdysozoa</taxon>
        <taxon>Arthropoda</taxon>
        <taxon>Hexapoda</taxon>
        <taxon>Insecta</taxon>
        <taxon>Pterygota</taxon>
        <taxon>Neoptera</taxon>
        <taxon>Endopterygota</taxon>
        <taxon>Diptera</taxon>
        <taxon>Brachycera</taxon>
        <taxon>Muscomorpha</taxon>
        <taxon>Hippoboscoidea</taxon>
        <taxon>Glossinidae</taxon>
        <taxon>Glossina</taxon>
    </lineage>
</organism>
<keyword evidence="3" id="KW-1185">Reference proteome</keyword>
<dbReference type="EnsemblMetazoa" id="GPPI021961-RA">
    <property type="protein sequence ID" value="GPPI021961-PA"/>
    <property type="gene ID" value="GPPI021961"/>
</dbReference>
<dbReference type="EMBL" id="JXJN01009851">
    <property type="status" value="NOT_ANNOTATED_CDS"/>
    <property type="molecule type" value="Genomic_DNA"/>
</dbReference>
<reference evidence="2" key="2">
    <citation type="submission" date="2020-05" db="UniProtKB">
        <authorList>
            <consortium name="EnsemblMetazoa"/>
        </authorList>
    </citation>
    <scope>IDENTIFICATION</scope>
    <source>
        <strain evidence="2">IAEA</strain>
    </source>
</reference>
<feature type="region of interest" description="Disordered" evidence="1">
    <location>
        <begin position="12"/>
        <end position="38"/>
    </location>
</feature>
<evidence type="ECO:0000313" key="3">
    <source>
        <dbReference type="Proteomes" id="UP000092460"/>
    </source>
</evidence>
<reference evidence="3" key="1">
    <citation type="submission" date="2015-01" db="EMBL/GenBank/DDBJ databases">
        <authorList>
            <person name="Aksoy S."/>
            <person name="Warren W."/>
            <person name="Wilson R.K."/>
        </authorList>
    </citation>
    <scope>NUCLEOTIDE SEQUENCE [LARGE SCALE GENOMIC DNA]</scope>
    <source>
        <strain evidence="3">IAEA</strain>
    </source>
</reference>
<accession>A0A1B0B871</accession>
<dbReference type="VEuPathDB" id="VectorBase:GPPI021961"/>
<evidence type="ECO:0000313" key="2">
    <source>
        <dbReference type="EnsemblMetazoa" id="GPPI021961-PA"/>
    </source>
</evidence>
<feature type="compositionally biased region" description="Basic and acidic residues" evidence="1">
    <location>
        <begin position="25"/>
        <end position="38"/>
    </location>
</feature>
<evidence type="ECO:0000256" key="1">
    <source>
        <dbReference type="SAM" id="MobiDB-lite"/>
    </source>
</evidence>